<proteinExistence type="predicted"/>
<protein>
    <submittedName>
        <fullName evidence="1">Uncharacterized protein</fullName>
    </submittedName>
</protein>
<reference evidence="1 2" key="1">
    <citation type="journal article" date="2020" name="Cell">
        <title>Large-Scale Comparative Analyses of Tick Genomes Elucidate Their Genetic Diversity and Vector Capacities.</title>
        <authorList>
            <consortium name="Tick Genome and Microbiome Consortium (TIGMIC)"/>
            <person name="Jia N."/>
            <person name="Wang J."/>
            <person name="Shi W."/>
            <person name="Du L."/>
            <person name="Sun Y."/>
            <person name="Zhan W."/>
            <person name="Jiang J.F."/>
            <person name="Wang Q."/>
            <person name="Zhang B."/>
            <person name="Ji P."/>
            <person name="Bell-Sakyi L."/>
            <person name="Cui X.M."/>
            <person name="Yuan T.T."/>
            <person name="Jiang B.G."/>
            <person name="Yang W.F."/>
            <person name="Lam T.T."/>
            <person name="Chang Q.C."/>
            <person name="Ding S.J."/>
            <person name="Wang X.J."/>
            <person name="Zhu J.G."/>
            <person name="Ruan X.D."/>
            <person name="Zhao L."/>
            <person name="Wei J.T."/>
            <person name="Ye R.Z."/>
            <person name="Que T.C."/>
            <person name="Du C.H."/>
            <person name="Zhou Y.H."/>
            <person name="Cheng J.X."/>
            <person name="Dai P.F."/>
            <person name="Guo W.B."/>
            <person name="Han X.H."/>
            <person name="Huang E.J."/>
            <person name="Li L.F."/>
            <person name="Wei W."/>
            <person name="Gao Y.C."/>
            <person name="Liu J.Z."/>
            <person name="Shao H.Z."/>
            <person name="Wang X."/>
            <person name="Wang C.C."/>
            <person name="Yang T.C."/>
            <person name="Huo Q.B."/>
            <person name="Li W."/>
            <person name="Chen H.Y."/>
            <person name="Chen S.E."/>
            <person name="Zhou L.G."/>
            <person name="Ni X.B."/>
            <person name="Tian J.H."/>
            <person name="Sheng Y."/>
            <person name="Liu T."/>
            <person name="Pan Y.S."/>
            <person name="Xia L.Y."/>
            <person name="Li J."/>
            <person name="Zhao F."/>
            <person name="Cao W.C."/>
        </authorList>
    </citation>
    <scope>NUCLEOTIDE SEQUENCE [LARGE SCALE GENOMIC DNA]</scope>
    <source>
        <strain evidence="1">Iper-2018</strain>
    </source>
</reference>
<accession>A0AC60QQZ0</accession>
<organism evidence="1 2">
    <name type="scientific">Ixodes persulcatus</name>
    <name type="common">Taiga tick</name>
    <dbReference type="NCBI Taxonomy" id="34615"/>
    <lineage>
        <taxon>Eukaryota</taxon>
        <taxon>Metazoa</taxon>
        <taxon>Ecdysozoa</taxon>
        <taxon>Arthropoda</taxon>
        <taxon>Chelicerata</taxon>
        <taxon>Arachnida</taxon>
        <taxon>Acari</taxon>
        <taxon>Parasitiformes</taxon>
        <taxon>Ixodida</taxon>
        <taxon>Ixodoidea</taxon>
        <taxon>Ixodidae</taxon>
        <taxon>Ixodinae</taxon>
        <taxon>Ixodes</taxon>
    </lineage>
</organism>
<gene>
    <name evidence="1" type="ORF">HPB47_017328</name>
</gene>
<dbReference type="EMBL" id="JABSTQ010006229">
    <property type="protein sequence ID" value="KAG0437698.1"/>
    <property type="molecule type" value="Genomic_DNA"/>
</dbReference>
<keyword evidence="2" id="KW-1185">Reference proteome</keyword>
<comment type="caution">
    <text evidence="1">The sequence shown here is derived from an EMBL/GenBank/DDBJ whole genome shotgun (WGS) entry which is preliminary data.</text>
</comment>
<sequence length="116" mass="12333">MQHSRPPHPILRHTLGPAGATNIRNSKAHPWPPVPDSKQGRRFPKSSVSPHRRKVLDVRTDCVRVGGPVVAVGRGLPATSSALLTSRDFGEGILRACPDDVGEIGMGANKGYAEVG</sequence>
<name>A0AC60QQZ0_IXOPE</name>
<dbReference type="Proteomes" id="UP000805193">
    <property type="component" value="Unassembled WGS sequence"/>
</dbReference>
<evidence type="ECO:0000313" key="1">
    <source>
        <dbReference type="EMBL" id="KAG0437698.1"/>
    </source>
</evidence>
<evidence type="ECO:0000313" key="2">
    <source>
        <dbReference type="Proteomes" id="UP000805193"/>
    </source>
</evidence>